<protein>
    <submittedName>
        <fullName evidence="2">Uncharacterized protein</fullName>
    </submittedName>
</protein>
<dbReference type="AlphaFoldDB" id="A0A139GTB1"/>
<gene>
    <name evidence="2" type="ORF">AC579_8533</name>
</gene>
<accession>A0A139GTB1</accession>
<organism evidence="2 3">
    <name type="scientific">Pseudocercospora musae</name>
    <dbReference type="NCBI Taxonomy" id="113226"/>
    <lineage>
        <taxon>Eukaryota</taxon>
        <taxon>Fungi</taxon>
        <taxon>Dikarya</taxon>
        <taxon>Ascomycota</taxon>
        <taxon>Pezizomycotina</taxon>
        <taxon>Dothideomycetes</taxon>
        <taxon>Dothideomycetidae</taxon>
        <taxon>Mycosphaerellales</taxon>
        <taxon>Mycosphaerellaceae</taxon>
        <taxon>Pseudocercospora</taxon>
    </lineage>
</organism>
<keyword evidence="1" id="KW-1133">Transmembrane helix</keyword>
<comment type="caution">
    <text evidence="2">The sequence shown here is derived from an EMBL/GenBank/DDBJ whole genome shotgun (WGS) entry which is preliminary data.</text>
</comment>
<dbReference type="EMBL" id="LFZO01001346">
    <property type="protein sequence ID" value="KXS93417.1"/>
    <property type="molecule type" value="Genomic_DNA"/>
</dbReference>
<reference evidence="2 3" key="1">
    <citation type="submission" date="2015-07" db="EMBL/GenBank/DDBJ databases">
        <title>Comparative genomics of the Sigatoka disease complex on banana suggests a link between parallel evolutionary changes in Pseudocercospora fijiensis and Pseudocercospora eumusae and increased virulence on the banana host.</title>
        <authorList>
            <person name="Chang T.-C."/>
            <person name="Salvucci A."/>
            <person name="Crous P.W."/>
            <person name="Stergiopoulos I."/>
        </authorList>
    </citation>
    <scope>NUCLEOTIDE SEQUENCE [LARGE SCALE GENOMIC DNA]</scope>
    <source>
        <strain evidence="2 3">CBS 116634</strain>
    </source>
</reference>
<proteinExistence type="predicted"/>
<keyword evidence="1" id="KW-0472">Membrane</keyword>
<keyword evidence="3" id="KW-1185">Reference proteome</keyword>
<sequence>MAWPSKYCGASTENTGTGFHTNNGSAEIGRQRCCSIGEGQTCALRGAHLHLAEMTSHLKYRPAPAHHLHTPVHPMAPSEMCLTNASLTDADYHHPNLLTNSIGTTSTPYRPGAVAQAQAQAPLTSSPHTELRITVVTAFPHSFLEELYASPCLHFPSSASIDVPNPRVHSTPFLHTYTAPSHTPRAAAGLTPLLSLLFFINGYILHRRRKAFIQECLLNTATLVLSPIPLLFLATALPIYLLLRTVIVAVWKTIVEPCVKIAMGVDCVVMDLVYMVCEVLERMGLETGI</sequence>
<evidence type="ECO:0000256" key="1">
    <source>
        <dbReference type="SAM" id="Phobius"/>
    </source>
</evidence>
<feature type="transmembrane region" description="Helical" evidence="1">
    <location>
        <begin position="186"/>
        <end position="205"/>
    </location>
</feature>
<evidence type="ECO:0000313" key="3">
    <source>
        <dbReference type="Proteomes" id="UP000073492"/>
    </source>
</evidence>
<dbReference type="Proteomes" id="UP000073492">
    <property type="component" value="Unassembled WGS sequence"/>
</dbReference>
<keyword evidence="1" id="KW-0812">Transmembrane</keyword>
<name>A0A139GTB1_9PEZI</name>
<feature type="transmembrane region" description="Helical" evidence="1">
    <location>
        <begin position="217"/>
        <end position="241"/>
    </location>
</feature>
<evidence type="ECO:0000313" key="2">
    <source>
        <dbReference type="EMBL" id="KXS93417.1"/>
    </source>
</evidence>